<dbReference type="Proteomes" id="UP000886796">
    <property type="component" value="Unassembled WGS sequence"/>
</dbReference>
<proteinExistence type="predicted"/>
<evidence type="ECO:0000313" key="1">
    <source>
        <dbReference type="EMBL" id="HIQ68497.1"/>
    </source>
</evidence>
<reference evidence="1" key="1">
    <citation type="submission" date="2020-10" db="EMBL/GenBank/DDBJ databases">
        <authorList>
            <person name="Gilroy R."/>
        </authorList>
    </citation>
    <scope>NUCLEOTIDE SEQUENCE</scope>
    <source>
        <strain evidence="1">13361</strain>
    </source>
</reference>
<comment type="caution">
    <text evidence="1">The sequence shown here is derived from an EMBL/GenBank/DDBJ whole genome shotgun (WGS) entry which is preliminary data.</text>
</comment>
<dbReference type="Pfam" id="PF11756">
    <property type="entry name" value="YgbA_NO"/>
    <property type="match status" value="1"/>
</dbReference>
<gene>
    <name evidence="1" type="ORF">IAB74_08330</name>
</gene>
<dbReference type="EMBL" id="DVFK01000112">
    <property type="protein sequence ID" value="HIQ68497.1"/>
    <property type="molecule type" value="Genomic_DNA"/>
</dbReference>
<organism evidence="1 2">
    <name type="scientific">Candidatus Faecousia excrementigallinarum</name>
    <dbReference type="NCBI Taxonomy" id="2840806"/>
    <lineage>
        <taxon>Bacteria</taxon>
        <taxon>Bacillati</taxon>
        <taxon>Bacillota</taxon>
        <taxon>Clostridia</taxon>
        <taxon>Eubacteriales</taxon>
        <taxon>Oscillospiraceae</taxon>
        <taxon>Faecousia</taxon>
    </lineage>
</organism>
<name>A0A9D1CMN1_9FIRM</name>
<reference evidence="1" key="2">
    <citation type="journal article" date="2021" name="PeerJ">
        <title>Extensive microbial diversity within the chicken gut microbiome revealed by metagenomics and culture.</title>
        <authorList>
            <person name="Gilroy R."/>
            <person name="Ravi A."/>
            <person name="Getino M."/>
            <person name="Pursley I."/>
            <person name="Horton D.L."/>
            <person name="Alikhan N.F."/>
            <person name="Baker D."/>
            <person name="Gharbi K."/>
            <person name="Hall N."/>
            <person name="Watson M."/>
            <person name="Adriaenssens E.M."/>
            <person name="Foster-Nyarko E."/>
            <person name="Jarju S."/>
            <person name="Secka A."/>
            <person name="Antonio M."/>
            <person name="Oren A."/>
            <person name="Chaudhuri R.R."/>
            <person name="La Ragione R."/>
            <person name="Hildebrand F."/>
            <person name="Pallen M.J."/>
        </authorList>
    </citation>
    <scope>NUCLEOTIDE SEQUENCE</scope>
    <source>
        <strain evidence="1">13361</strain>
    </source>
</reference>
<accession>A0A9D1CMN1</accession>
<dbReference type="NCBIfam" id="NF007714">
    <property type="entry name" value="PRK10410.1-2"/>
    <property type="match status" value="1"/>
</dbReference>
<dbReference type="InterPro" id="IPR020483">
    <property type="entry name" value="Uncharacterised_YgbA"/>
</dbReference>
<dbReference type="AlphaFoldDB" id="A0A9D1CMN1"/>
<sequence length="107" mass="12620">MEANLEKKILKEMIGLYCRKNHKTKTLCPDCARLEAYALERIEKCPFRKTKTFCSSCKVHCYRKDMRQQIRKVMAFSGPRLLLSHPVLVVRHGLETLKDKKRKDKNP</sequence>
<protein>
    <submittedName>
        <fullName evidence="1">Nitrous oxide-stimulated promoter family protein</fullName>
    </submittedName>
</protein>
<evidence type="ECO:0000313" key="2">
    <source>
        <dbReference type="Proteomes" id="UP000886796"/>
    </source>
</evidence>